<organism evidence="1 2">
    <name type="scientific">Actinocatenispora rupis</name>
    <dbReference type="NCBI Taxonomy" id="519421"/>
    <lineage>
        <taxon>Bacteria</taxon>
        <taxon>Bacillati</taxon>
        <taxon>Actinomycetota</taxon>
        <taxon>Actinomycetes</taxon>
        <taxon>Micromonosporales</taxon>
        <taxon>Micromonosporaceae</taxon>
        <taxon>Actinocatenispora</taxon>
    </lineage>
</organism>
<gene>
    <name evidence="1" type="ORF">Aru02nite_33220</name>
</gene>
<sequence length="219" mass="23463">MDDEFVASTAHAVLGVESPAGPVDLGCMQVPLLLDAFESRPPNPVSPVGEWYAVPTADQPALLDACGLTDPTPATYDAAQTLGRSAQAYVSPVVDGWTFVFGELRSTPEESRDLCTALSLRFGTALWFGRVESGGCGDSGWWCLAENGTLVRYNYQDEDGRDAERGAPHEAEIVDDDDDDLDWWDVVSLIAARTTVDLEDLGPHTTVDGHGAFVSTARG</sequence>
<reference evidence="1" key="1">
    <citation type="submission" date="2021-01" db="EMBL/GenBank/DDBJ databases">
        <title>Whole genome shotgun sequence of Actinocatenispora rupis NBRC 107355.</title>
        <authorList>
            <person name="Komaki H."/>
            <person name="Tamura T."/>
        </authorList>
    </citation>
    <scope>NUCLEOTIDE SEQUENCE</scope>
    <source>
        <strain evidence="1">NBRC 107355</strain>
    </source>
</reference>
<dbReference type="EMBL" id="BOMB01000019">
    <property type="protein sequence ID" value="GID12433.1"/>
    <property type="molecule type" value="Genomic_DNA"/>
</dbReference>
<name>A0A8J3JAH6_9ACTN</name>
<dbReference type="AlphaFoldDB" id="A0A8J3JAH6"/>
<evidence type="ECO:0000313" key="2">
    <source>
        <dbReference type="Proteomes" id="UP000612808"/>
    </source>
</evidence>
<keyword evidence="2" id="KW-1185">Reference proteome</keyword>
<dbReference type="RefSeq" id="WP_203658414.1">
    <property type="nucleotide sequence ID" value="NZ_BAAAZM010000013.1"/>
</dbReference>
<evidence type="ECO:0000313" key="1">
    <source>
        <dbReference type="EMBL" id="GID12433.1"/>
    </source>
</evidence>
<protein>
    <submittedName>
        <fullName evidence="1">Uncharacterized protein</fullName>
    </submittedName>
</protein>
<proteinExistence type="predicted"/>
<dbReference type="Proteomes" id="UP000612808">
    <property type="component" value="Unassembled WGS sequence"/>
</dbReference>
<accession>A0A8J3JAH6</accession>
<comment type="caution">
    <text evidence="1">The sequence shown here is derived from an EMBL/GenBank/DDBJ whole genome shotgun (WGS) entry which is preliminary data.</text>
</comment>